<protein>
    <submittedName>
        <fullName evidence="6">HIT family hydrolase</fullName>
    </submittedName>
</protein>
<dbReference type="AlphaFoldDB" id="A0A0S8FT56"/>
<dbReference type="PANTHER" id="PTHR42997:SF1">
    <property type="entry name" value="AP-4-A PHOSPHORYLASE"/>
    <property type="match status" value="1"/>
</dbReference>
<dbReference type="GO" id="GO:0016787">
    <property type="term" value="F:hydrolase activity"/>
    <property type="evidence" value="ECO:0007669"/>
    <property type="project" value="UniProtKB-KW"/>
</dbReference>
<accession>A0A0S8FT56</accession>
<dbReference type="GO" id="GO:0000166">
    <property type="term" value="F:nucleotide binding"/>
    <property type="evidence" value="ECO:0007669"/>
    <property type="project" value="UniProtKB-KW"/>
</dbReference>
<gene>
    <name evidence="6" type="ORF">AMJ83_04870</name>
</gene>
<dbReference type="EMBL" id="LJUJ01000008">
    <property type="protein sequence ID" value="KPK63903.1"/>
    <property type="molecule type" value="Genomic_DNA"/>
</dbReference>
<dbReference type="InterPro" id="IPR052908">
    <property type="entry name" value="AP-4-A_phosphorylase"/>
</dbReference>
<feature type="binding site" evidence="3">
    <location>
        <position position="48"/>
    </location>
    <ligand>
        <name>substrate</name>
    </ligand>
</feature>
<dbReference type="InterPro" id="IPR039383">
    <property type="entry name" value="FHIT"/>
</dbReference>
<dbReference type="PROSITE" id="PS51084">
    <property type="entry name" value="HIT_2"/>
    <property type="match status" value="1"/>
</dbReference>
<reference evidence="6 7" key="1">
    <citation type="journal article" date="2015" name="Microbiome">
        <title>Genomic resolution of linkages in carbon, nitrogen, and sulfur cycling among widespread estuary sediment bacteria.</title>
        <authorList>
            <person name="Baker B.J."/>
            <person name="Lazar C.S."/>
            <person name="Teske A.P."/>
            <person name="Dick G.J."/>
        </authorList>
    </citation>
    <scope>NUCLEOTIDE SEQUENCE [LARGE SCALE GENOMIC DNA]</scope>
    <source>
        <strain evidence="6">SM23_42</strain>
    </source>
</reference>
<evidence type="ECO:0000259" key="5">
    <source>
        <dbReference type="PROSITE" id="PS51084"/>
    </source>
</evidence>
<evidence type="ECO:0000313" key="6">
    <source>
        <dbReference type="EMBL" id="KPK63903.1"/>
    </source>
</evidence>
<feature type="binding site" evidence="3">
    <location>
        <position position="120"/>
    </location>
    <ligand>
        <name>substrate</name>
    </ligand>
</feature>
<evidence type="ECO:0000256" key="4">
    <source>
        <dbReference type="PROSITE-ProRule" id="PRU00464"/>
    </source>
</evidence>
<proteinExistence type="predicted"/>
<dbReference type="PANTHER" id="PTHR42997">
    <property type="entry name" value="HIT FAMILY HYDROLASE"/>
    <property type="match status" value="1"/>
</dbReference>
<dbReference type="CDD" id="cd01275">
    <property type="entry name" value="FHIT"/>
    <property type="match status" value="1"/>
</dbReference>
<feature type="domain" description="HIT" evidence="5">
    <location>
        <begin position="21"/>
        <end position="131"/>
    </location>
</feature>
<keyword evidence="6" id="KW-0378">Hydrolase</keyword>
<dbReference type="InterPro" id="IPR036265">
    <property type="entry name" value="HIT-like_sf"/>
</dbReference>
<feature type="binding site" evidence="3">
    <location>
        <begin position="110"/>
        <end position="114"/>
    </location>
    <ligand>
        <name>substrate</name>
    </ligand>
</feature>
<dbReference type="InterPro" id="IPR011146">
    <property type="entry name" value="HIT-like"/>
</dbReference>
<sequence length="162" mass="18455">MEKLWAPWRVEYIRNPGTGCFFCSGYKSKDDRKVFIVERGEKAFTIMNRFPYNNGHLMIAPVRHVGQIESLNDGEILAINHLISRVIRALDYAMKPQGYNIGVNQGRVAGAGVVDHVHFHLVPRWQGDTNFMPLLAETKVISEALLETYDKIKEGLSRLNNL</sequence>
<evidence type="ECO:0000256" key="2">
    <source>
        <dbReference type="PIRSR" id="PIRSR639383-1"/>
    </source>
</evidence>
<evidence type="ECO:0000256" key="1">
    <source>
        <dbReference type="ARBA" id="ARBA00022741"/>
    </source>
</evidence>
<dbReference type="STRING" id="1703779.AMJ83_04870"/>
<dbReference type="Gene3D" id="3.30.428.10">
    <property type="entry name" value="HIT-like"/>
    <property type="match status" value="1"/>
</dbReference>
<dbReference type="Proteomes" id="UP000051373">
    <property type="component" value="Unassembled WGS sequence"/>
</dbReference>
<keyword evidence="1" id="KW-0547">Nucleotide-binding</keyword>
<comment type="caution">
    <text evidence="6">The sequence shown here is derived from an EMBL/GenBank/DDBJ whole genome shotgun (WGS) entry which is preliminary data.</text>
</comment>
<name>A0A0S8FT56_UNCW3</name>
<evidence type="ECO:0000256" key="3">
    <source>
        <dbReference type="PIRSR" id="PIRSR639383-2"/>
    </source>
</evidence>
<feature type="active site" description="Tele-AMP-histidine intermediate" evidence="2">
    <location>
        <position position="118"/>
    </location>
</feature>
<feature type="short sequence motif" description="Histidine triad motif" evidence="4">
    <location>
        <begin position="116"/>
        <end position="120"/>
    </location>
</feature>
<dbReference type="SUPFAM" id="SSF54197">
    <property type="entry name" value="HIT-like"/>
    <property type="match status" value="1"/>
</dbReference>
<dbReference type="Pfam" id="PF01230">
    <property type="entry name" value="HIT"/>
    <property type="match status" value="1"/>
</dbReference>
<organism evidence="6 7">
    <name type="scientific">candidate division WOR_3 bacterium SM23_42</name>
    <dbReference type="NCBI Taxonomy" id="1703779"/>
    <lineage>
        <taxon>Bacteria</taxon>
        <taxon>Bacteria division WOR-3</taxon>
    </lineage>
</organism>
<evidence type="ECO:0000313" key="7">
    <source>
        <dbReference type="Proteomes" id="UP000051373"/>
    </source>
</evidence>